<protein>
    <submittedName>
        <fullName evidence="2">Uncharacterized protein</fullName>
    </submittedName>
</protein>
<sequence>MPPRIAKVHHLQVKTHKLTIMLSSIPPTTTIAEVKADTLSALKADVAEDALDVLAMEPPDLNIDTVDDFELCRAKKDRGKPTGEYETLEPKKTLRDSGLAGWEAIFLQPREKDTGELLPITYTLPPVIDDEDEPPPPPSRAAEHASSNNKGKRKAQELEEEPSESASPNVQPE</sequence>
<comment type="caution">
    <text evidence="2">The sequence shown here is derived from an EMBL/GenBank/DDBJ whole genome shotgun (WGS) entry which is preliminary data.</text>
</comment>
<keyword evidence="3" id="KW-1185">Reference proteome</keyword>
<dbReference type="OrthoDB" id="3173670at2759"/>
<dbReference type="AlphaFoldDB" id="A0A409XVP7"/>
<name>A0A409XVP7_PSICY</name>
<dbReference type="InParanoid" id="A0A409XVP7"/>
<evidence type="ECO:0000256" key="1">
    <source>
        <dbReference type="SAM" id="MobiDB-lite"/>
    </source>
</evidence>
<feature type="region of interest" description="Disordered" evidence="1">
    <location>
        <begin position="115"/>
        <end position="173"/>
    </location>
</feature>
<evidence type="ECO:0000313" key="3">
    <source>
        <dbReference type="Proteomes" id="UP000283269"/>
    </source>
</evidence>
<proteinExistence type="predicted"/>
<evidence type="ECO:0000313" key="2">
    <source>
        <dbReference type="EMBL" id="PPQ94821.1"/>
    </source>
</evidence>
<reference evidence="2 3" key="1">
    <citation type="journal article" date="2018" name="Evol. Lett.">
        <title>Horizontal gene cluster transfer increased hallucinogenic mushroom diversity.</title>
        <authorList>
            <person name="Reynolds H.T."/>
            <person name="Vijayakumar V."/>
            <person name="Gluck-Thaler E."/>
            <person name="Korotkin H.B."/>
            <person name="Matheny P.B."/>
            <person name="Slot J.C."/>
        </authorList>
    </citation>
    <scope>NUCLEOTIDE SEQUENCE [LARGE SCALE GENOMIC DNA]</scope>
    <source>
        <strain evidence="2 3">2631</strain>
    </source>
</reference>
<gene>
    <name evidence="2" type="ORF">CVT25_007458</name>
</gene>
<dbReference type="EMBL" id="NHYD01000229">
    <property type="protein sequence ID" value="PPQ94821.1"/>
    <property type="molecule type" value="Genomic_DNA"/>
</dbReference>
<feature type="compositionally biased region" description="Low complexity" evidence="1">
    <location>
        <begin position="164"/>
        <end position="173"/>
    </location>
</feature>
<organism evidence="2 3">
    <name type="scientific">Psilocybe cyanescens</name>
    <dbReference type="NCBI Taxonomy" id="93625"/>
    <lineage>
        <taxon>Eukaryota</taxon>
        <taxon>Fungi</taxon>
        <taxon>Dikarya</taxon>
        <taxon>Basidiomycota</taxon>
        <taxon>Agaricomycotina</taxon>
        <taxon>Agaricomycetes</taxon>
        <taxon>Agaricomycetidae</taxon>
        <taxon>Agaricales</taxon>
        <taxon>Agaricineae</taxon>
        <taxon>Strophariaceae</taxon>
        <taxon>Psilocybe</taxon>
    </lineage>
</organism>
<accession>A0A409XVP7</accession>
<dbReference type="Proteomes" id="UP000283269">
    <property type="component" value="Unassembled WGS sequence"/>
</dbReference>